<evidence type="ECO:0000256" key="1">
    <source>
        <dbReference type="ARBA" id="ARBA00023015"/>
    </source>
</evidence>
<comment type="caution">
    <text evidence="5">The sequence shown here is derived from an EMBL/GenBank/DDBJ whole genome shotgun (WGS) entry which is preliminary data.</text>
</comment>
<evidence type="ECO:0000259" key="4">
    <source>
        <dbReference type="PROSITE" id="PS01124"/>
    </source>
</evidence>
<dbReference type="Proteomes" id="UP000824135">
    <property type="component" value="Unassembled WGS sequence"/>
</dbReference>
<dbReference type="GO" id="GO:0003700">
    <property type="term" value="F:DNA-binding transcription factor activity"/>
    <property type="evidence" value="ECO:0007669"/>
    <property type="project" value="InterPro"/>
</dbReference>
<dbReference type="PANTHER" id="PTHR43280">
    <property type="entry name" value="ARAC-FAMILY TRANSCRIPTIONAL REGULATOR"/>
    <property type="match status" value="1"/>
</dbReference>
<keyword evidence="3" id="KW-0804">Transcription</keyword>
<gene>
    <name evidence="5" type="ORF">H9728_03745</name>
</gene>
<protein>
    <submittedName>
        <fullName evidence="5">AraC family transcriptional regulator</fullName>
    </submittedName>
</protein>
<sequence>MIAFNNSATLSYMGMGLFDTESVWTHPKRVIDSYELIYVTEGEICIREEKNIYSFRKGEMLLLEPNLEHAGTEISTGHTSFFWLHFCTNDLPFFGIPKLCAPAAPNTERSFKEIMHFSKSNLLLCELTLAKFLLSLNTSTEYRNKIAFEANEYIRILSSRPLTARAVASHFGYSTDYLSRIYKKEFGMDLKAGIIKHRISYIESVLINTNDSIKEIAANCGFEEENLFVKFFKYHEGITPTQYRNKFFYIHMNNK</sequence>
<evidence type="ECO:0000313" key="6">
    <source>
        <dbReference type="Proteomes" id="UP000824135"/>
    </source>
</evidence>
<dbReference type="GO" id="GO:0043565">
    <property type="term" value="F:sequence-specific DNA binding"/>
    <property type="evidence" value="ECO:0007669"/>
    <property type="project" value="InterPro"/>
</dbReference>
<dbReference type="InterPro" id="IPR037923">
    <property type="entry name" value="HTH-like"/>
</dbReference>
<dbReference type="PRINTS" id="PR00032">
    <property type="entry name" value="HTHARAC"/>
</dbReference>
<proteinExistence type="predicted"/>
<dbReference type="AlphaFoldDB" id="A0A9D2CG41"/>
<dbReference type="SUPFAM" id="SSF46689">
    <property type="entry name" value="Homeodomain-like"/>
    <property type="match status" value="1"/>
</dbReference>
<keyword evidence="1" id="KW-0805">Transcription regulation</keyword>
<dbReference type="PANTHER" id="PTHR43280:SF2">
    <property type="entry name" value="HTH-TYPE TRANSCRIPTIONAL REGULATOR EXSA"/>
    <property type="match status" value="1"/>
</dbReference>
<dbReference type="EMBL" id="DXCO01000029">
    <property type="protein sequence ID" value="HIY78135.1"/>
    <property type="molecule type" value="Genomic_DNA"/>
</dbReference>
<dbReference type="InterPro" id="IPR014710">
    <property type="entry name" value="RmlC-like_jellyroll"/>
</dbReference>
<dbReference type="Gene3D" id="1.10.10.60">
    <property type="entry name" value="Homeodomain-like"/>
    <property type="match status" value="2"/>
</dbReference>
<reference evidence="5" key="2">
    <citation type="submission" date="2021-04" db="EMBL/GenBank/DDBJ databases">
        <authorList>
            <person name="Gilroy R."/>
        </authorList>
    </citation>
    <scope>NUCLEOTIDE SEQUENCE</scope>
    <source>
        <strain evidence="5">CHK199-9574</strain>
    </source>
</reference>
<dbReference type="InterPro" id="IPR009057">
    <property type="entry name" value="Homeodomain-like_sf"/>
</dbReference>
<dbReference type="Pfam" id="PF12833">
    <property type="entry name" value="HTH_18"/>
    <property type="match status" value="1"/>
</dbReference>
<dbReference type="PROSITE" id="PS00041">
    <property type="entry name" value="HTH_ARAC_FAMILY_1"/>
    <property type="match status" value="1"/>
</dbReference>
<keyword evidence="2" id="KW-0238">DNA-binding</keyword>
<dbReference type="SMART" id="SM00342">
    <property type="entry name" value="HTH_ARAC"/>
    <property type="match status" value="1"/>
</dbReference>
<feature type="domain" description="HTH araC/xylS-type" evidence="4">
    <location>
        <begin position="148"/>
        <end position="246"/>
    </location>
</feature>
<name>A0A9D2CG41_9FIRM</name>
<dbReference type="CDD" id="cd02208">
    <property type="entry name" value="cupin_RmlC-like"/>
    <property type="match status" value="1"/>
</dbReference>
<reference evidence="5" key="1">
    <citation type="journal article" date="2021" name="PeerJ">
        <title>Extensive microbial diversity within the chicken gut microbiome revealed by metagenomics and culture.</title>
        <authorList>
            <person name="Gilroy R."/>
            <person name="Ravi A."/>
            <person name="Getino M."/>
            <person name="Pursley I."/>
            <person name="Horton D.L."/>
            <person name="Alikhan N.F."/>
            <person name="Baker D."/>
            <person name="Gharbi K."/>
            <person name="Hall N."/>
            <person name="Watson M."/>
            <person name="Adriaenssens E.M."/>
            <person name="Foster-Nyarko E."/>
            <person name="Jarju S."/>
            <person name="Secka A."/>
            <person name="Antonio M."/>
            <person name="Oren A."/>
            <person name="Chaudhuri R.R."/>
            <person name="La Ragione R."/>
            <person name="Hildebrand F."/>
            <person name="Pallen M.J."/>
        </authorList>
    </citation>
    <scope>NUCLEOTIDE SEQUENCE</scope>
    <source>
        <strain evidence="5">CHK199-9574</strain>
    </source>
</reference>
<evidence type="ECO:0000313" key="5">
    <source>
        <dbReference type="EMBL" id="HIY78135.1"/>
    </source>
</evidence>
<dbReference type="SUPFAM" id="SSF51215">
    <property type="entry name" value="Regulatory protein AraC"/>
    <property type="match status" value="1"/>
</dbReference>
<organism evidence="5 6">
    <name type="scientific">Candidatus Borkfalkia excrementavium</name>
    <dbReference type="NCBI Taxonomy" id="2838505"/>
    <lineage>
        <taxon>Bacteria</taxon>
        <taxon>Bacillati</taxon>
        <taxon>Bacillota</taxon>
        <taxon>Clostridia</taxon>
        <taxon>Christensenellales</taxon>
        <taxon>Christensenellaceae</taxon>
        <taxon>Candidatus Borkfalkia</taxon>
    </lineage>
</organism>
<dbReference type="Gene3D" id="2.60.120.10">
    <property type="entry name" value="Jelly Rolls"/>
    <property type="match status" value="1"/>
</dbReference>
<dbReference type="InterPro" id="IPR003313">
    <property type="entry name" value="AraC-bd"/>
</dbReference>
<dbReference type="InterPro" id="IPR018062">
    <property type="entry name" value="HTH_AraC-typ_CS"/>
</dbReference>
<dbReference type="InterPro" id="IPR020449">
    <property type="entry name" value="Tscrpt_reg_AraC-type_HTH"/>
</dbReference>
<accession>A0A9D2CG41</accession>
<dbReference type="PROSITE" id="PS01124">
    <property type="entry name" value="HTH_ARAC_FAMILY_2"/>
    <property type="match status" value="1"/>
</dbReference>
<evidence type="ECO:0000256" key="3">
    <source>
        <dbReference type="ARBA" id="ARBA00023163"/>
    </source>
</evidence>
<dbReference type="Pfam" id="PF02311">
    <property type="entry name" value="AraC_binding"/>
    <property type="match status" value="1"/>
</dbReference>
<dbReference type="InterPro" id="IPR018060">
    <property type="entry name" value="HTH_AraC"/>
</dbReference>
<evidence type="ECO:0000256" key="2">
    <source>
        <dbReference type="ARBA" id="ARBA00023125"/>
    </source>
</evidence>